<dbReference type="SUPFAM" id="SSF54909">
    <property type="entry name" value="Dimeric alpha+beta barrel"/>
    <property type="match status" value="1"/>
</dbReference>
<evidence type="ECO:0000313" key="2">
    <source>
        <dbReference type="EMBL" id="TFB82598.1"/>
    </source>
</evidence>
<sequence>VHLGISATRIRLQALEQRGVITLYTARVNAASLGYALRAVVRLSVDGVQDSKVFEILERENQIVRCLRVTGEICFMLEIVAPDMAELERITVQLAKLGTVTTDLIYELILERPIPSK</sequence>
<dbReference type="RefSeq" id="WP_134450465.1">
    <property type="nucleotide sequence ID" value="NZ_SOFF01000056.1"/>
</dbReference>
<dbReference type="InterPro" id="IPR019887">
    <property type="entry name" value="Tscrpt_reg_AsnC/Lrp_C"/>
</dbReference>
<dbReference type="SMART" id="SM00344">
    <property type="entry name" value="HTH_ASNC"/>
    <property type="match status" value="1"/>
</dbReference>
<dbReference type="OrthoDB" id="166264at2"/>
<dbReference type="Pfam" id="PF01037">
    <property type="entry name" value="AsnC_trans_reg"/>
    <property type="match status" value="1"/>
</dbReference>
<dbReference type="GO" id="GO:0005829">
    <property type="term" value="C:cytosol"/>
    <property type="evidence" value="ECO:0007669"/>
    <property type="project" value="TreeGrafter"/>
</dbReference>
<feature type="non-terminal residue" evidence="2">
    <location>
        <position position="1"/>
    </location>
</feature>
<evidence type="ECO:0000259" key="1">
    <source>
        <dbReference type="Pfam" id="PF01037"/>
    </source>
</evidence>
<protein>
    <submittedName>
        <fullName evidence="2">Lrp/AsnC family transcriptional regulator</fullName>
    </submittedName>
</protein>
<dbReference type="Proteomes" id="UP000297654">
    <property type="component" value="Unassembled WGS sequence"/>
</dbReference>
<name>A0A5F0D248_9MICO</name>
<feature type="domain" description="Transcription regulator AsnC/Lrp ligand binding" evidence="1">
    <location>
        <begin position="42"/>
        <end position="100"/>
    </location>
</feature>
<dbReference type="EMBL" id="SOFF01000056">
    <property type="protein sequence ID" value="TFB82598.1"/>
    <property type="molecule type" value="Genomic_DNA"/>
</dbReference>
<dbReference type="Gene3D" id="3.30.70.920">
    <property type="match status" value="1"/>
</dbReference>
<reference evidence="2 3" key="1">
    <citation type="submission" date="2019-03" db="EMBL/GenBank/DDBJ databases">
        <title>Genomics of glacier-inhabiting Cryobacterium strains.</title>
        <authorList>
            <person name="Liu Q."/>
            <person name="Xin Y.-H."/>
        </authorList>
    </citation>
    <scope>NUCLEOTIDE SEQUENCE [LARGE SCALE GENOMIC DNA]</scope>
    <source>
        <strain evidence="2 3">Hh15</strain>
    </source>
</reference>
<dbReference type="GO" id="GO:0043200">
    <property type="term" value="P:response to amino acid"/>
    <property type="evidence" value="ECO:0007669"/>
    <property type="project" value="TreeGrafter"/>
</dbReference>
<accession>A0A5F0D248</accession>
<proteinExistence type="predicted"/>
<dbReference type="InterPro" id="IPR011008">
    <property type="entry name" value="Dimeric_a/b-barrel"/>
</dbReference>
<evidence type="ECO:0000313" key="3">
    <source>
        <dbReference type="Proteomes" id="UP000297654"/>
    </source>
</evidence>
<comment type="caution">
    <text evidence="2">The sequence shown here is derived from an EMBL/GenBank/DDBJ whole genome shotgun (WGS) entry which is preliminary data.</text>
</comment>
<dbReference type="PANTHER" id="PTHR30154">
    <property type="entry name" value="LEUCINE-RESPONSIVE REGULATORY PROTEIN"/>
    <property type="match status" value="1"/>
</dbReference>
<gene>
    <name evidence="2" type="ORF">E3O10_17050</name>
</gene>
<dbReference type="PANTHER" id="PTHR30154:SF34">
    <property type="entry name" value="TRANSCRIPTIONAL REGULATOR AZLB"/>
    <property type="match status" value="1"/>
</dbReference>
<keyword evidence="3" id="KW-1185">Reference proteome</keyword>
<organism evidence="2 3">
    <name type="scientific">Cryobacterium luteum</name>
    <dbReference type="NCBI Taxonomy" id="1424661"/>
    <lineage>
        <taxon>Bacteria</taxon>
        <taxon>Bacillati</taxon>
        <taxon>Actinomycetota</taxon>
        <taxon>Actinomycetes</taxon>
        <taxon>Micrococcales</taxon>
        <taxon>Microbacteriaceae</taxon>
        <taxon>Cryobacterium</taxon>
    </lineage>
</organism>
<dbReference type="GO" id="GO:0043565">
    <property type="term" value="F:sequence-specific DNA binding"/>
    <property type="evidence" value="ECO:0007669"/>
    <property type="project" value="TreeGrafter"/>
</dbReference>
<dbReference type="InterPro" id="IPR019888">
    <property type="entry name" value="Tscrpt_reg_AsnC-like"/>
</dbReference>
<dbReference type="AlphaFoldDB" id="A0A5F0D248"/>